<dbReference type="InterPro" id="IPR011009">
    <property type="entry name" value="Kinase-like_dom_sf"/>
</dbReference>
<evidence type="ECO:0000313" key="8">
    <source>
        <dbReference type="EMBL" id="CAD8348144.1"/>
    </source>
</evidence>
<name>A0A7R9ZZ26_9DINO</name>
<dbReference type="PROSITE" id="PS50011">
    <property type="entry name" value="PROTEIN_KINASE_DOM"/>
    <property type="match status" value="1"/>
</dbReference>
<evidence type="ECO:0000256" key="4">
    <source>
        <dbReference type="PROSITE-ProRule" id="PRU10141"/>
    </source>
</evidence>
<reference evidence="8" key="1">
    <citation type="submission" date="2021-01" db="EMBL/GenBank/DDBJ databases">
        <authorList>
            <person name="Corre E."/>
            <person name="Pelletier E."/>
            <person name="Niang G."/>
            <person name="Scheremetjew M."/>
            <person name="Finn R."/>
            <person name="Kale V."/>
            <person name="Holt S."/>
            <person name="Cochrane G."/>
            <person name="Meng A."/>
            <person name="Brown T."/>
            <person name="Cohen L."/>
        </authorList>
    </citation>
    <scope>NUCLEOTIDE SEQUENCE</scope>
    <source>
        <strain evidence="8">Pbaha01</strain>
    </source>
</reference>
<dbReference type="PROSITE" id="PS00108">
    <property type="entry name" value="PROTEIN_KINASE_ST"/>
    <property type="match status" value="1"/>
</dbReference>
<dbReference type="InterPro" id="IPR008271">
    <property type="entry name" value="Ser/Thr_kinase_AS"/>
</dbReference>
<dbReference type="AlphaFoldDB" id="A0A7R9ZZ26"/>
<dbReference type="GO" id="GO:0005524">
    <property type="term" value="F:ATP binding"/>
    <property type="evidence" value="ECO:0007669"/>
    <property type="project" value="UniProtKB-UniRule"/>
</dbReference>
<keyword evidence="5" id="KW-0418">Kinase</keyword>
<feature type="region of interest" description="Disordered" evidence="6">
    <location>
        <begin position="298"/>
        <end position="356"/>
    </location>
</feature>
<keyword evidence="5" id="KW-0723">Serine/threonine-protein kinase</keyword>
<dbReference type="Gene3D" id="1.10.510.10">
    <property type="entry name" value="Transferase(Phosphotransferase) domain 1"/>
    <property type="match status" value="1"/>
</dbReference>
<evidence type="ECO:0000259" key="7">
    <source>
        <dbReference type="PROSITE" id="PS50011"/>
    </source>
</evidence>
<proteinExistence type="inferred from homology"/>
<dbReference type="SUPFAM" id="SSF56112">
    <property type="entry name" value="Protein kinase-like (PK-like)"/>
    <property type="match status" value="1"/>
</dbReference>
<dbReference type="GO" id="GO:0004674">
    <property type="term" value="F:protein serine/threonine kinase activity"/>
    <property type="evidence" value="ECO:0007669"/>
    <property type="project" value="UniProtKB-KW"/>
</dbReference>
<feature type="binding site" evidence="4">
    <location>
        <position position="46"/>
    </location>
    <ligand>
        <name>ATP</name>
        <dbReference type="ChEBI" id="CHEBI:30616"/>
    </ligand>
</feature>
<feature type="compositionally biased region" description="Polar residues" evidence="6">
    <location>
        <begin position="315"/>
        <end position="343"/>
    </location>
</feature>
<organism evidence="8">
    <name type="scientific">Pyrodinium bahamense</name>
    <dbReference type="NCBI Taxonomy" id="73915"/>
    <lineage>
        <taxon>Eukaryota</taxon>
        <taxon>Sar</taxon>
        <taxon>Alveolata</taxon>
        <taxon>Dinophyceae</taxon>
        <taxon>Gonyaulacales</taxon>
        <taxon>Pyrocystaceae</taxon>
        <taxon>Pyrodinium</taxon>
    </lineage>
</organism>
<keyword evidence="2 4" id="KW-0547">Nucleotide-binding</keyword>
<sequence>MGQAAGTRGAQLEERYFRQKVKLGEGSFGTVWRAVDRQSGDTVAIKQLDKASMPRRGVTPQHVKQEIALMQVCRHENILQLLDKFEDEAYMYLALEYCDGGDFGDKIREQGLGLSEREAADWVRQMCQAVCVLHTQGICHRDIKPDNFMVHKRTNLKLADFGLATVIPEKQLLPGACGTPAFNAPEQYWRSVSGGYSFPVDMWAVGVSMYMVMFGGKHPFMDDDQHLDKKALLQGKLDFRDRSSATGFLGFEGVGGMGLRFSEEARQLCRCLVEPDPHRRLPAQQAVCTPWLRSSSAPRRAATSVAPVHARSESKQQQAPQPSRAATPQQLRRGTSRRTSTPVQRMVSVPTPARHS</sequence>
<evidence type="ECO:0000256" key="5">
    <source>
        <dbReference type="RuleBase" id="RU000304"/>
    </source>
</evidence>
<keyword evidence="5" id="KW-0808">Transferase</keyword>
<dbReference type="SMART" id="SM00220">
    <property type="entry name" value="S_TKc"/>
    <property type="match status" value="1"/>
</dbReference>
<evidence type="ECO:0000256" key="6">
    <source>
        <dbReference type="SAM" id="MobiDB-lite"/>
    </source>
</evidence>
<protein>
    <recommendedName>
        <fullName evidence="7">Protein kinase domain-containing protein</fullName>
    </recommendedName>
</protein>
<dbReference type="InterPro" id="IPR000719">
    <property type="entry name" value="Prot_kinase_dom"/>
</dbReference>
<evidence type="ECO:0000256" key="3">
    <source>
        <dbReference type="ARBA" id="ARBA00022840"/>
    </source>
</evidence>
<keyword evidence="3 4" id="KW-0067">ATP-binding</keyword>
<feature type="domain" description="Protein kinase" evidence="7">
    <location>
        <begin position="17"/>
        <end position="292"/>
    </location>
</feature>
<accession>A0A7R9ZZ26</accession>
<gene>
    <name evidence="8" type="ORF">PBAH0796_LOCUS3883</name>
</gene>
<dbReference type="PANTHER" id="PTHR24347">
    <property type="entry name" value="SERINE/THREONINE-PROTEIN KINASE"/>
    <property type="match status" value="1"/>
</dbReference>
<evidence type="ECO:0000256" key="1">
    <source>
        <dbReference type="ARBA" id="ARBA00011245"/>
    </source>
</evidence>
<dbReference type="EMBL" id="HBEG01006622">
    <property type="protein sequence ID" value="CAD8348144.1"/>
    <property type="molecule type" value="Transcribed_RNA"/>
</dbReference>
<evidence type="ECO:0000256" key="2">
    <source>
        <dbReference type="ARBA" id="ARBA00022741"/>
    </source>
</evidence>
<dbReference type="Pfam" id="PF00069">
    <property type="entry name" value="Pkinase"/>
    <property type="match status" value="1"/>
</dbReference>
<dbReference type="FunFam" id="3.30.200.20:FF:000042">
    <property type="entry name" value="Aurora kinase A"/>
    <property type="match status" value="1"/>
</dbReference>
<comment type="subunit">
    <text evidence="1">Monomer.</text>
</comment>
<dbReference type="PROSITE" id="PS00107">
    <property type="entry name" value="PROTEIN_KINASE_ATP"/>
    <property type="match status" value="1"/>
</dbReference>
<dbReference type="InterPro" id="IPR017441">
    <property type="entry name" value="Protein_kinase_ATP_BS"/>
</dbReference>
<comment type="similarity">
    <text evidence="5">Belongs to the protein kinase superfamily.</text>
</comment>
<feature type="compositionally biased region" description="Low complexity" evidence="6">
    <location>
        <begin position="298"/>
        <end position="308"/>
    </location>
</feature>
<dbReference type="FunFam" id="1.10.510.10:FF:000571">
    <property type="entry name" value="Maternal embryonic leucine zipper kinase"/>
    <property type="match status" value="1"/>
</dbReference>